<dbReference type="Proteomes" id="UP000218231">
    <property type="component" value="Unassembled WGS sequence"/>
</dbReference>
<sequence>MPGYTGFIRCCPRIPPLLNIELDYGICRSEQMNNADGRFDEGDREHQECQFIFSSKINTREESSNVEEQVESLVASAHQPEEHPVCVVQVENRRAMQSASSAHRSVSWSSIAPNRLLWLYVRAAHPSNASRAADRA</sequence>
<keyword evidence="2" id="KW-1185">Reference proteome</keyword>
<protein>
    <submittedName>
        <fullName evidence="1">Uncharacterized protein</fullName>
    </submittedName>
</protein>
<dbReference type="AlphaFoldDB" id="A0A2A2J4G7"/>
<organism evidence="1 2">
    <name type="scientific">Diploscapter pachys</name>
    <dbReference type="NCBI Taxonomy" id="2018661"/>
    <lineage>
        <taxon>Eukaryota</taxon>
        <taxon>Metazoa</taxon>
        <taxon>Ecdysozoa</taxon>
        <taxon>Nematoda</taxon>
        <taxon>Chromadorea</taxon>
        <taxon>Rhabditida</taxon>
        <taxon>Rhabditina</taxon>
        <taxon>Rhabditomorpha</taxon>
        <taxon>Rhabditoidea</taxon>
        <taxon>Rhabditidae</taxon>
        <taxon>Diploscapter</taxon>
    </lineage>
</organism>
<dbReference type="EMBL" id="LIAE01010679">
    <property type="protein sequence ID" value="PAV56698.1"/>
    <property type="molecule type" value="Genomic_DNA"/>
</dbReference>
<name>A0A2A2J4G7_9BILA</name>
<proteinExistence type="predicted"/>
<reference evidence="1 2" key="1">
    <citation type="journal article" date="2017" name="Curr. Biol.">
        <title>Genome architecture and evolution of a unichromosomal asexual nematode.</title>
        <authorList>
            <person name="Fradin H."/>
            <person name="Zegar C."/>
            <person name="Gutwein M."/>
            <person name="Lucas J."/>
            <person name="Kovtun M."/>
            <person name="Corcoran D."/>
            <person name="Baugh L.R."/>
            <person name="Kiontke K."/>
            <person name="Gunsalus K."/>
            <person name="Fitch D.H."/>
            <person name="Piano F."/>
        </authorList>
    </citation>
    <scope>NUCLEOTIDE SEQUENCE [LARGE SCALE GENOMIC DNA]</scope>
    <source>
        <strain evidence="1">PF1309</strain>
    </source>
</reference>
<accession>A0A2A2J4G7</accession>
<gene>
    <name evidence="1" type="ORF">WR25_04977</name>
</gene>
<comment type="caution">
    <text evidence="1">The sequence shown here is derived from an EMBL/GenBank/DDBJ whole genome shotgun (WGS) entry which is preliminary data.</text>
</comment>
<evidence type="ECO:0000313" key="2">
    <source>
        <dbReference type="Proteomes" id="UP000218231"/>
    </source>
</evidence>
<evidence type="ECO:0000313" key="1">
    <source>
        <dbReference type="EMBL" id="PAV56698.1"/>
    </source>
</evidence>